<dbReference type="InterPro" id="IPR039426">
    <property type="entry name" value="TonB-dep_rcpt-like"/>
</dbReference>
<keyword evidence="3" id="KW-1134">Transmembrane beta strand</keyword>
<dbReference type="InterPro" id="IPR036942">
    <property type="entry name" value="Beta-barrel_TonB_sf"/>
</dbReference>
<keyword evidence="2" id="KW-0813">Transport</keyword>
<dbReference type="PANTHER" id="PTHR30069:SF49">
    <property type="entry name" value="OUTER MEMBRANE PROTEIN C"/>
    <property type="match status" value="1"/>
</dbReference>
<dbReference type="GO" id="GO:0009279">
    <property type="term" value="C:cell outer membrane"/>
    <property type="evidence" value="ECO:0007669"/>
    <property type="project" value="UniProtKB-SubCell"/>
</dbReference>
<feature type="chain" id="PRO_5011443625" evidence="7">
    <location>
        <begin position="33"/>
        <end position="664"/>
    </location>
</feature>
<dbReference type="Proteomes" id="UP000199412">
    <property type="component" value="Unassembled WGS sequence"/>
</dbReference>
<reference evidence="8 9" key="1">
    <citation type="submission" date="2016-10" db="EMBL/GenBank/DDBJ databases">
        <authorList>
            <person name="de Groot N.N."/>
        </authorList>
    </citation>
    <scope>NUCLEOTIDE SEQUENCE [LARGE SCALE GENOMIC DNA]</scope>
    <source>
        <strain evidence="8 9">ATCC 700224</strain>
    </source>
</reference>
<evidence type="ECO:0000256" key="5">
    <source>
        <dbReference type="ARBA" id="ARBA00023136"/>
    </source>
</evidence>
<keyword evidence="5" id="KW-0472">Membrane</keyword>
<protein>
    <submittedName>
        <fullName evidence="8">TonB dependent receptor</fullName>
    </submittedName>
</protein>
<keyword evidence="7" id="KW-0732">Signal</keyword>
<dbReference type="GO" id="GO:0044718">
    <property type="term" value="P:siderophore transmembrane transport"/>
    <property type="evidence" value="ECO:0007669"/>
    <property type="project" value="TreeGrafter"/>
</dbReference>
<keyword evidence="4" id="KW-0812">Transmembrane</keyword>
<evidence type="ECO:0000256" key="7">
    <source>
        <dbReference type="SAM" id="SignalP"/>
    </source>
</evidence>
<evidence type="ECO:0000256" key="3">
    <source>
        <dbReference type="ARBA" id="ARBA00022452"/>
    </source>
</evidence>
<dbReference type="AlphaFoldDB" id="A0A1G7HUB1"/>
<evidence type="ECO:0000313" key="9">
    <source>
        <dbReference type="Proteomes" id="UP000199412"/>
    </source>
</evidence>
<dbReference type="STRING" id="69960.SAMN05421720_12519"/>
<proteinExistence type="predicted"/>
<dbReference type="Gene3D" id="2.40.170.20">
    <property type="entry name" value="TonB-dependent receptor, beta-barrel domain"/>
    <property type="match status" value="1"/>
</dbReference>
<dbReference type="OrthoDB" id="9760333at2"/>
<keyword evidence="8" id="KW-0675">Receptor</keyword>
<feature type="signal peptide" evidence="7">
    <location>
        <begin position="1"/>
        <end position="32"/>
    </location>
</feature>
<sequence length="664" mass="72920">MTKTKTGITALLLAGSALTSIVLSTAPSIALAADCPRPVQLRGALTLFPAFAQHDKRGPLPIMPIYDVTRLPGDWKYKRDEWDSTAVSPPLGALDTVINTTRPVVAGFGFTDNGDARQAFVDVKQRVDAFFVRGTGTYKWAGAYLDADGDAVRSGYGRDTERLILGYAPDAETSLKAIFIRDEIRDDEQAETTTTTPAGAFASGADSIETERYIGRLLFDKGFEGTLEALHAEVGVTFVDRRNNNFDLQDGRLPGQRQEANVDRRMVRGQVHGDLRVMDDVALRVGLGGLYDSHDADRATGLTLDTYSSIQYPDVTRYQTDAFIESAIDLRPGRLDLGLRWEHASTSLGRADETMSWLNPPGTRVMSTTTARNLYARYSDTTETDTDLNAFSAVATLSRSWLDKALDTHLTAGRIARLPENQELYFSRNHALAQMRAVGNPGLDPEAHYRVEAGGSYESAAWHDFGRMAPLQDGPSFRVSASVSYDYVDDFISRSRARDLTMIWRNVDAQFTSVSVSAEWNATRTLSAGLYGRATWAENLDDDRGLYGIAPAELTFLADYHDRLSTHGTWNVGVKVRAVAGPTDPDDNMVTGTGLDPEDIDAFAVLDLYGGLQLHDRIGVRLGVSNVLDTQYAELDPHYVTDTPNPGPINAPGRTFFLWSVVNF</sequence>
<dbReference type="GO" id="GO:0015344">
    <property type="term" value="F:siderophore uptake transmembrane transporter activity"/>
    <property type="evidence" value="ECO:0007669"/>
    <property type="project" value="TreeGrafter"/>
</dbReference>
<accession>A0A1G7HUB1</accession>
<keyword evidence="9" id="KW-1185">Reference proteome</keyword>
<dbReference type="RefSeq" id="WP_092788067.1">
    <property type="nucleotide sequence ID" value="NZ_FNAP01000025.1"/>
</dbReference>
<dbReference type="SUPFAM" id="SSF56935">
    <property type="entry name" value="Porins"/>
    <property type="match status" value="1"/>
</dbReference>
<organism evidence="8 9">
    <name type="scientific">Rhodospira trueperi</name>
    <dbReference type="NCBI Taxonomy" id="69960"/>
    <lineage>
        <taxon>Bacteria</taxon>
        <taxon>Pseudomonadati</taxon>
        <taxon>Pseudomonadota</taxon>
        <taxon>Alphaproteobacteria</taxon>
        <taxon>Rhodospirillales</taxon>
        <taxon>Rhodospirillaceae</taxon>
        <taxon>Rhodospira</taxon>
    </lineage>
</organism>
<evidence type="ECO:0000256" key="6">
    <source>
        <dbReference type="ARBA" id="ARBA00023237"/>
    </source>
</evidence>
<comment type="subcellular location">
    <subcellularLocation>
        <location evidence="1">Cell outer membrane</location>
        <topology evidence="1">Multi-pass membrane protein</topology>
    </subcellularLocation>
</comment>
<keyword evidence="6" id="KW-0998">Cell outer membrane</keyword>
<name>A0A1G7HUB1_9PROT</name>
<evidence type="ECO:0000256" key="1">
    <source>
        <dbReference type="ARBA" id="ARBA00004571"/>
    </source>
</evidence>
<evidence type="ECO:0000313" key="8">
    <source>
        <dbReference type="EMBL" id="SDF03893.1"/>
    </source>
</evidence>
<dbReference type="PANTHER" id="PTHR30069">
    <property type="entry name" value="TONB-DEPENDENT OUTER MEMBRANE RECEPTOR"/>
    <property type="match status" value="1"/>
</dbReference>
<evidence type="ECO:0000256" key="4">
    <source>
        <dbReference type="ARBA" id="ARBA00022692"/>
    </source>
</evidence>
<evidence type="ECO:0000256" key="2">
    <source>
        <dbReference type="ARBA" id="ARBA00022448"/>
    </source>
</evidence>
<dbReference type="EMBL" id="FNAP01000025">
    <property type="protein sequence ID" value="SDF03893.1"/>
    <property type="molecule type" value="Genomic_DNA"/>
</dbReference>
<gene>
    <name evidence="8" type="ORF">SAMN05421720_12519</name>
</gene>